<dbReference type="InterPro" id="IPR025997">
    <property type="entry name" value="SBP_2_dom"/>
</dbReference>
<comment type="subcellular location">
    <subcellularLocation>
        <location evidence="1">Cell envelope</location>
    </subcellularLocation>
</comment>
<evidence type="ECO:0000256" key="4">
    <source>
        <dbReference type="SAM" id="MobiDB-lite"/>
    </source>
</evidence>
<dbReference type="PANTHER" id="PTHR46847">
    <property type="entry name" value="D-ALLOSE-BINDING PERIPLASMIC PROTEIN-RELATED"/>
    <property type="match status" value="1"/>
</dbReference>
<dbReference type="GO" id="GO:0030313">
    <property type="term" value="C:cell envelope"/>
    <property type="evidence" value="ECO:0007669"/>
    <property type="project" value="UniProtKB-SubCell"/>
</dbReference>
<dbReference type="Proteomes" id="UP000449906">
    <property type="component" value="Unassembled WGS sequence"/>
</dbReference>
<dbReference type="CDD" id="cd01536">
    <property type="entry name" value="PBP1_ABC_sugar_binding-like"/>
    <property type="match status" value="1"/>
</dbReference>
<comment type="caution">
    <text evidence="6">The sequence shown here is derived from an EMBL/GenBank/DDBJ whole genome shotgun (WGS) entry which is preliminary data.</text>
</comment>
<comment type="similarity">
    <text evidence="2">Belongs to the bacterial solute-binding protein 2 family.</text>
</comment>
<accession>A0A7J5DZS1</accession>
<evidence type="ECO:0000313" key="6">
    <source>
        <dbReference type="EMBL" id="KAB2811427.1"/>
    </source>
</evidence>
<feature type="domain" description="Periplasmic binding protein" evidence="5">
    <location>
        <begin position="97"/>
        <end position="348"/>
    </location>
</feature>
<gene>
    <name evidence="6" type="ORF">F9L07_05905</name>
</gene>
<evidence type="ECO:0000313" key="7">
    <source>
        <dbReference type="Proteomes" id="UP000449906"/>
    </source>
</evidence>
<reference evidence="6 7" key="1">
    <citation type="submission" date="2019-09" db="EMBL/GenBank/DDBJ databases">
        <title>Pimelobacter sp. isolated from Paulinella.</title>
        <authorList>
            <person name="Jeong S.E."/>
        </authorList>
    </citation>
    <scope>NUCLEOTIDE SEQUENCE [LARGE SCALE GENOMIC DNA]</scope>
    <source>
        <strain evidence="6 7">Pch-N</strain>
    </source>
</reference>
<dbReference type="GO" id="GO:0030246">
    <property type="term" value="F:carbohydrate binding"/>
    <property type="evidence" value="ECO:0007669"/>
    <property type="project" value="UniProtKB-ARBA"/>
</dbReference>
<feature type="region of interest" description="Disordered" evidence="4">
    <location>
        <begin position="1"/>
        <end position="37"/>
    </location>
</feature>
<dbReference type="EMBL" id="WBVM01000001">
    <property type="protein sequence ID" value="KAB2811427.1"/>
    <property type="molecule type" value="Genomic_DNA"/>
</dbReference>
<evidence type="ECO:0000256" key="3">
    <source>
        <dbReference type="ARBA" id="ARBA00022729"/>
    </source>
</evidence>
<proteinExistence type="inferred from homology"/>
<protein>
    <submittedName>
        <fullName evidence="6">Substrate-binding domain-containing protein</fullName>
    </submittedName>
</protein>
<evidence type="ECO:0000256" key="1">
    <source>
        <dbReference type="ARBA" id="ARBA00004196"/>
    </source>
</evidence>
<evidence type="ECO:0000256" key="2">
    <source>
        <dbReference type="ARBA" id="ARBA00007639"/>
    </source>
</evidence>
<dbReference type="AlphaFoldDB" id="A0A7J5DZS1"/>
<evidence type="ECO:0000259" key="5">
    <source>
        <dbReference type="Pfam" id="PF13407"/>
    </source>
</evidence>
<dbReference type="Gene3D" id="3.40.50.2300">
    <property type="match status" value="2"/>
</dbReference>
<keyword evidence="3" id="KW-0732">Signal</keyword>
<dbReference type="SUPFAM" id="SSF53822">
    <property type="entry name" value="Periplasmic binding protein-like I"/>
    <property type="match status" value="1"/>
</dbReference>
<sequence>MCSARGHRQCSLPPAHGDRRDLTAATPKPPPPGDIMNRPLLLALATSATLAITACSSGTTGSSGSDAPAPEVKAAQIDASGPLAGKTVTYIDGMPGNALMEGIAQGLATELNAQGAKLVDVYQTNAQNQLDLAVANQRIQEAIAQKVDAIVAFPLDANAIRPGVEAAKKAGIPLFIFQDLGGLDVTGKLAFPDQQRGRDTGEALAEIVGGEGEATVLSGIPTDNIEDAVAGAVEGLKAGGLDVVGDPANQRNLKDDAPGAQQIAQGIFAQHPDLDALVVYNSASATGAIAAAKQAGVLDHVKIATMAGEDANIAQLESGELALSYDFGGTNYGKEMAGLVARALKGEKLANEVVEAPLGEIFTQDNVGDFVPWPERIQYVELPHTY</sequence>
<name>A0A7J5DZS1_NOCSI</name>
<dbReference type="InterPro" id="IPR028082">
    <property type="entry name" value="Peripla_BP_I"/>
</dbReference>
<organism evidence="6 7">
    <name type="scientific">Nocardioides simplex</name>
    <name type="common">Arthrobacter simplex</name>
    <dbReference type="NCBI Taxonomy" id="2045"/>
    <lineage>
        <taxon>Bacteria</taxon>
        <taxon>Bacillati</taxon>
        <taxon>Actinomycetota</taxon>
        <taxon>Actinomycetes</taxon>
        <taxon>Propionibacteriales</taxon>
        <taxon>Nocardioidaceae</taxon>
        <taxon>Pimelobacter</taxon>
    </lineage>
</organism>
<dbReference type="PANTHER" id="PTHR46847:SF1">
    <property type="entry name" value="D-ALLOSE-BINDING PERIPLASMIC PROTEIN-RELATED"/>
    <property type="match status" value="1"/>
</dbReference>
<dbReference type="Pfam" id="PF13407">
    <property type="entry name" value="Peripla_BP_4"/>
    <property type="match status" value="1"/>
</dbReference>